<comment type="subcellular location">
    <subcellularLocation>
        <location evidence="1">Mitochondrion matrix</location>
    </subcellularLocation>
</comment>
<dbReference type="GO" id="GO:0000049">
    <property type="term" value="F:tRNA binding"/>
    <property type="evidence" value="ECO:0007669"/>
    <property type="project" value="InterPro"/>
</dbReference>
<dbReference type="Proteomes" id="UP000187209">
    <property type="component" value="Unassembled WGS sequence"/>
</dbReference>
<dbReference type="GO" id="GO:0006432">
    <property type="term" value="P:phenylalanyl-tRNA aminoacylation"/>
    <property type="evidence" value="ECO:0007669"/>
    <property type="project" value="TreeGrafter"/>
</dbReference>
<dbReference type="FunFam" id="3.30.70.380:FF:000002">
    <property type="entry name" value="phenylalanine--tRNA ligase, mitochondrial"/>
    <property type="match status" value="1"/>
</dbReference>
<dbReference type="PROSITE" id="PS51447">
    <property type="entry name" value="FDX_ACB"/>
    <property type="match status" value="1"/>
</dbReference>
<dbReference type="Gene3D" id="3.30.70.380">
    <property type="entry name" value="Ferrodoxin-fold anticodon-binding domain"/>
    <property type="match status" value="1"/>
</dbReference>
<evidence type="ECO:0000313" key="15">
    <source>
        <dbReference type="EMBL" id="OMJ80719.1"/>
    </source>
</evidence>
<evidence type="ECO:0000256" key="8">
    <source>
        <dbReference type="ARBA" id="ARBA00022946"/>
    </source>
</evidence>
<dbReference type="GO" id="GO:0005759">
    <property type="term" value="C:mitochondrial matrix"/>
    <property type="evidence" value="ECO:0007669"/>
    <property type="project" value="UniProtKB-SubCell"/>
</dbReference>
<sequence length="357" mass="41892">MAIPNISPKIYELLGKKILQRQNHPLTILKNKIYEHFQKVYPGVFTMKDDFPQRVSVEDNFVKLLIPDDHPTRFPTDTYFFDKNTVLRTHTTAHDFEMLKNHNAFLIAGDVYRRDEIDAKHYPAFHQLEGARIWNLESLGLSNHNQGKEFALYELKKTIEGVAEEVFGDIEMRWIDAYFPFTEPSLELEVKWQGEWLEALGCGVYHPNVLKNAGKDSNTFGWAFGFGLERWAMKVFDIPDIRLFWSDDKRFTSQFSAEKGLTKFVPFSKYPVCYKDLSFWLPEIFVENDLFEVVRDVGGDLVEKVEKIDEFEKKGKKSRCYRIHYRSMDRSLSNEEIDVLQVRLREIAPEKLGVVLR</sequence>
<reference evidence="15 16" key="1">
    <citation type="submission" date="2016-11" db="EMBL/GenBank/DDBJ databases">
        <title>The macronuclear genome of Stentor coeruleus: a giant cell with tiny introns.</title>
        <authorList>
            <person name="Slabodnick M."/>
            <person name="Ruby J.G."/>
            <person name="Reiff S.B."/>
            <person name="Swart E.C."/>
            <person name="Gosai S."/>
            <person name="Prabakaran S."/>
            <person name="Witkowska E."/>
            <person name="Larue G.E."/>
            <person name="Fisher S."/>
            <person name="Freeman R.M."/>
            <person name="Gunawardena J."/>
            <person name="Chu W."/>
            <person name="Stover N.A."/>
            <person name="Gregory B.D."/>
            <person name="Nowacki M."/>
            <person name="Derisi J."/>
            <person name="Roy S.W."/>
            <person name="Marshall W.F."/>
            <person name="Sood P."/>
        </authorList>
    </citation>
    <scope>NUCLEOTIDE SEQUENCE [LARGE SCALE GENOMIC DNA]</scope>
    <source>
        <strain evidence="15">WM001</strain>
    </source>
</reference>
<comment type="catalytic activity">
    <reaction evidence="12">
        <text>tRNA(Phe) + L-phenylalanine + ATP = L-phenylalanyl-tRNA(Phe) + AMP + diphosphate + H(+)</text>
        <dbReference type="Rhea" id="RHEA:19413"/>
        <dbReference type="Rhea" id="RHEA-COMP:9668"/>
        <dbReference type="Rhea" id="RHEA-COMP:9699"/>
        <dbReference type="ChEBI" id="CHEBI:15378"/>
        <dbReference type="ChEBI" id="CHEBI:30616"/>
        <dbReference type="ChEBI" id="CHEBI:33019"/>
        <dbReference type="ChEBI" id="CHEBI:58095"/>
        <dbReference type="ChEBI" id="CHEBI:78442"/>
        <dbReference type="ChEBI" id="CHEBI:78531"/>
        <dbReference type="ChEBI" id="CHEBI:456215"/>
        <dbReference type="EC" id="6.1.1.20"/>
    </reaction>
</comment>
<dbReference type="InterPro" id="IPR036690">
    <property type="entry name" value="Fdx_antiC-bd_sf"/>
</dbReference>
<dbReference type="InterPro" id="IPR005121">
    <property type="entry name" value="Fdx_antiC-bd"/>
</dbReference>
<evidence type="ECO:0000256" key="9">
    <source>
        <dbReference type="ARBA" id="ARBA00023128"/>
    </source>
</evidence>
<evidence type="ECO:0000256" key="12">
    <source>
        <dbReference type="ARBA" id="ARBA00049255"/>
    </source>
</evidence>
<dbReference type="InterPro" id="IPR002319">
    <property type="entry name" value="Phenylalanyl-tRNA_Synthase"/>
</dbReference>
<dbReference type="PANTHER" id="PTHR11538:SF41">
    <property type="entry name" value="PHENYLALANINE--TRNA LIGASE, MITOCHONDRIAL"/>
    <property type="match status" value="1"/>
</dbReference>
<dbReference type="EMBL" id="MPUH01000411">
    <property type="protein sequence ID" value="OMJ80719.1"/>
    <property type="molecule type" value="Genomic_DNA"/>
</dbReference>
<evidence type="ECO:0000256" key="3">
    <source>
        <dbReference type="ARBA" id="ARBA00012814"/>
    </source>
</evidence>
<dbReference type="SUPFAM" id="SSF55681">
    <property type="entry name" value="Class II aaRS and biotin synthetases"/>
    <property type="match status" value="1"/>
</dbReference>
<dbReference type="AlphaFoldDB" id="A0A1R2BV66"/>
<evidence type="ECO:0000259" key="13">
    <source>
        <dbReference type="PROSITE" id="PS50862"/>
    </source>
</evidence>
<evidence type="ECO:0000313" key="16">
    <source>
        <dbReference type="Proteomes" id="UP000187209"/>
    </source>
</evidence>
<comment type="caution">
    <text evidence="15">The sequence shown here is derived from an EMBL/GenBank/DDBJ whole genome shotgun (WGS) entry which is preliminary data.</text>
</comment>
<dbReference type="Pfam" id="PF03147">
    <property type="entry name" value="FDX-ACB"/>
    <property type="match status" value="1"/>
</dbReference>
<keyword evidence="16" id="KW-1185">Reference proteome</keyword>
<dbReference type="InterPro" id="IPR006195">
    <property type="entry name" value="aa-tRNA-synth_II"/>
</dbReference>
<dbReference type="SMART" id="SM00896">
    <property type="entry name" value="FDX-ACB"/>
    <property type="match status" value="1"/>
</dbReference>
<organism evidence="15 16">
    <name type="scientific">Stentor coeruleus</name>
    <dbReference type="NCBI Taxonomy" id="5963"/>
    <lineage>
        <taxon>Eukaryota</taxon>
        <taxon>Sar</taxon>
        <taxon>Alveolata</taxon>
        <taxon>Ciliophora</taxon>
        <taxon>Postciliodesmatophora</taxon>
        <taxon>Heterotrichea</taxon>
        <taxon>Heterotrichida</taxon>
        <taxon>Stentoridae</taxon>
        <taxon>Stentor</taxon>
    </lineage>
</organism>
<evidence type="ECO:0000256" key="11">
    <source>
        <dbReference type="ARBA" id="ARBA00031194"/>
    </source>
</evidence>
<dbReference type="GO" id="GO:0005524">
    <property type="term" value="F:ATP binding"/>
    <property type="evidence" value="ECO:0007669"/>
    <property type="project" value="UniProtKB-KW"/>
</dbReference>
<accession>A0A1R2BV66</accession>
<evidence type="ECO:0000259" key="14">
    <source>
        <dbReference type="PROSITE" id="PS51447"/>
    </source>
</evidence>
<comment type="similarity">
    <text evidence="2">Belongs to the class-II aminoacyl-tRNA synthetase family.</text>
</comment>
<evidence type="ECO:0000256" key="4">
    <source>
        <dbReference type="ARBA" id="ARBA00022598"/>
    </source>
</evidence>
<feature type="domain" description="Aminoacyl-transfer RNA synthetases class-II family profile" evidence="13">
    <location>
        <begin position="109"/>
        <end position="266"/>
    </location>
</feature>
<feature type="domain" description="FDX-ACB" evidence="14">
    <location>
        <begin position="268"/>
        <end position="357"/>
    </location>
</feature>
<keyword evidence="9" id="KW-0496">Mitochondrion</keyword>
<evidence type="ECO:0000256" key="10">
    <source>
        <dbReference type="ARBA" id="ARBA00023146"/>
    </source>
</evidence>
<keyword evidence="5" id="KW-0547">Nucleotide-binding</keyword>
<evidence type="ECO:0000256" key="6">
    <source>
        <dbReference type="ARBA" id="ARBA00022840"/>
    </source>
</evidence>
<evidence type="ECO:0000256" key="2">
    <source>
        <dbReference type="ARBA" id="ARBA00008226"/>
    </source>
</evidence>
<keyword evidence="8" id="KW-0809">Transit peptide</keyword>
<keyword evidence="7" id="KW-0648">Protein biosynthesis</keyword>
<evidence type="ECO:0000256" key="5">
    <source>
        <dbReference type="ARBA" id="ARBA00022741"/>
    </source>
</evidence>
<dbReference type="PROSITE" id="PS50862">
    <property type="entry name" value="AA_TRNA_LIGASE_II"/>
    <property type="match status" value="1"/>
</dbReference>
<keyword evidence="10" id="KW-0030">Aminoacyl-tRNA synthetase</keyword>
<dbReference type="GO" id="GO:0004826">
    <property type="term" value="F:phenylalanine-tRNA ligase activity"/>
    <property type="evidence" value="ECO:0007669"/>
    <property type="project" value="UniProtKB-EC"/>
</dbReference>
<dbReference type="PANTHER" id="PTHR11538">
    <property type="entry name" value="PHENYLALANYL-TRNA SYNTHETASE"/>
    <property type="match status" value="1"/>
</dbReference>
<protein>
    <recommendedName>
        <fullName evidence="3">phenylalanine--tRNA ligase</fullName>
        <ecNumber evidence="3">6.1.1.20</ecNumber>
    </recommendedName>
    <alternativeName>
        <fullName evidence="11">Phenylalanyl-tRNA synthetase</fullName>
    </alternativeName>
</protein>
<evidence type="ECO:0000256" key="7">
    <source>
        <dbReference type="ARBA" id="ARBA00022917"/>
    </source>
</evidence>
<dbReference type="EC" id="6.1.1.20" evidence="3"/>
<dbReference type="InterPro" id="IPR045864">
    <property type="entry name" value="aa-tRNA-synth_II/BPL/LPL"/>
</dbReference>
<dbReference type="Pfam" id="PF01409">
    <property type="entry name" value="tRNA-synt_2d"/>
    <property type="match status" value="1"/>
</dbReference>
<proteinExistence type="inferred from homology"/>
<gene>
    <name evidence="15" type="ORF">SteCoe_18970</name>
</gene>
<keyword evidence="6" id="KW-0067">ATP-binding</keyword>
<keyword evidence="4" id="KW-0436">Ligase</keyword>
<dbReference type="OrthoDB" id="4457at2759"/>
<evidence type="ECO:0000256" key="1">
    <source>
        <dbReference type="ARBA" id="ARBA00004305"/>
    </source>
</evidence>
<name>A0A1R2BV66_9CILI</name>
<dbReference type="Gene3D" id="3.30.930.10">
    <property type="entry name" value="Bira Bifunctional Protein, Domain 2"/>
    <property type="match status" value="1"/>
</dbReference>
<dbReference type="CDD" id="cd00496">
    <property type="entry name" value="PheRS_alpha_core"/>
    <property type="match status" value="1"/>
</dbReference>
<dbReference type="SUPFAM" id="SSF54991">
    <property type="entry name" value="Anticodon-binding domain of PheRS"/>
    <property type="match status" value="1"/>
</dbReference>